<dbReference type="PROSITE" id="PS50110">
    <property type="entry name" value="RESPONSE_REGULATORY"/>
    <property type="match status" value="1"/>
</dbReference>
<name>A0ABW8DCM6_9GAMM</name>
<feature type="modified residue" description="4-aspartylphosphate" evidence="4">
    <location>
        <position position="60"/>
    </location>
</feature>
<dbReference type="InterPro" id="IPR011006">
    <property type="entry name" value="CheY-like_superfamily"/>
</dbReference>
<dbReference type="PROSITE" id="PS50043">
    <property type="entry name" value="HTH_LUXR_2"/>
    <property type="match status" value="1"/>
</dbReference>
<evidence type="ECO:0000256" key="4">
    <source>
        <dbReference type="PROSITE-ProRule" id="PRU00169"/>
    </source>
</evidence>
<feature type="domain" description="Response regulatory" evidence="6">
    <location>
        <begin position="12"/>
        <end position="125"/>
    </location>
</feature>
<dbReference type="Pfam" id="PF00072">
    <property type="entry name" value="Response_reg"/>
    <property type="match status" value="1"/>
</dbReference>
<dbReference type="SUPFAM" id="SSF46894">
    <property type="entry name" value="C-terminal effector domain of the bipartite response regulators"/>
    <property type="match status" value="1"/>
</dbReference>
<accession>A0ABW8DCM6</accession>
<dbReference type="RefSeq" id="WP_400188757.1">
    <property type="nucleotide sequence ID" value="NZ_JBGORX010000011.1"/>
</dbReference>
<dbReference type="EMBL" id="JBGORX010000011">
    <property type="protein sequence ID" value="MFJ1269942.1"/>
    <property type="molecule type" value="Genomic_DNA"/>
</dbReference>
<sequence length="212" mass="24234">MDKLTFNTTEDTIFIINRKLDECGTLQNLFRAVNLRVQTYDNPSTFLNEYTYQTGCLILDVRFPVMSGLELLNKLEENNISLSPIVITSDGDVPMAVTAMKSGAEDFLTNPINPHYLLETVQRCLKMNKTSRLSNANTLIEDFRKLTSREVEVFKEVTEGKSNKQIARDLNISLSTVEAHRAKVMKKTNSKSFASLVKFYFNLSQLPQFRFQ</sequence>
<dbReference type="Gene3D" id="3.40.50.2300">
    <property type="match status" value="1"/>
</dbReference>
<dbReference type="InterPro" id="IPR001789">
    <property type="entry name" value="Sig_transdc_resp-reg_receiver"/>
</dbReference>
<dbReference type="InterPro" id="IPR016032">
    <property type="entry name" value="Sig_transdc_resp-reg_C-effctor"/>
</dbReference>
<dbReference type="CDD" id="cd06170">
    <property type="entry name" value="LuxR_C_like"/>
    <property type="match status" value="1"/>
</dbReference>
<dbReference type="Gene3D" id="1.10.10.10">
    <property type="entry name" value="Winged helix-like DNA-binding domain superfamily/Winged helix DNA-binding domain"/>
    <property type="match status" value="1"/>
</dbReference>
<gene>
    <name evidence="7" type="ORF">ACD661_15390</name>
</gene>
<dbReference type="SMART" id="SM00421">
    <property type="entry name" value="HTH_LUXR"/>
    <property type="match status" value="1"/>
</dbReference>
<dbReference type="InterPro" id="IPR000792">
    <property type="entry name" value="Tscrpt_reg_LuxR_C"/>
</dbReference>
<dbReference type="Pfam" id="PF00196">
    <property type="entry name" value="GerE"/>
    <property type="match status" value="1"/>
</dbReference>
<protein>
    <submittedName>
        <fullName evidence="7">Response regulator transcription factor</fullName>
    </submittedName>
</protein>
<dbReference type="InterPro" id="IPR036388">
    <property type="entry name" value="WH-like_DNA-bd_sf"/>
</dbReference>
<evidence type="ECO:0000259" key="6">
    <source>
        <dbReference type="PROSITE" id="PS50110"/>
    </source>
</evidence>
<evidence type="ECO:0000256" key="3">
    <source>
        <dbReference type="ARBA" id="ARBA00023163"/>
    </source>
</evidence>
<dbReference type="PANTHER" id="PTHR44688">
    <property type="entry name" value="DNA-BINDING TRANSCRIPTIONAL ACTIVATOR DEVR_DOSR"/>
    <property type="match status" value="1"/>
</dbReference>
<dbReference type="SMART" id="SM00448">
    <property type="entry name" value="REC"/>
    <property type="match status" value="1"/>
</dbReference>
<keyword evidence="2" id="KW-0238">DNA-binding</keyword>
<reference evidence="7 8" key="1">
    <citation type="submission" date="2024-08" db="EMBL/GenBank/DDBJ databases">
        <title>Draft Genome Sequence of Legionella lytica strain DSB2004, Isolated From a Fire Sprinkler System.</title>
        <authorList>
            <person name="Everhart A.D."/>
            <person name="Kidane D.T."/>
            <person name="Farone A.L."/>
            <person name="Farone M.B."/>
        </authorList>
    </citation>
    <scope>NUCLEOTIDE SEQUENCE [LARGE SCALE GENOMIC DNA]</scope>
    <source>
        <strain evidence="7 8">DSB2004</strain>
    </source>
</reference>
<dbReference type="SUPFAM" id="SSF52172">
    <property type="entry name" value="CheY-like"/>
    <property type="match status" value="1"/>
</dbReference>
<keyword evidence="1" id="KW-0805">Transcription regulation</keyword>
<keyword evidence="8" id="KW-1185">Reference proteome</keyword>
<evidence type="ECO:0000313" key="8">
    <source>
        <dbReference type="Proteomes" id="UP001615550"/>
    </source>
</evidence>
<keyword evidence="4" id="KW-0597">Phosphoprotein</keyword>
<evidence type="ECO:0000256" key="1">
    <source>
        <dbReference type="ARBA" id="ARBA00023015"/>
    </source>
</evidence>
<comment type="caution">
    <text evidence="7">The sequence shown here is derived from an EMBL/GenBank/DDBJ whole genome shotgun (WGS) entry which is preliminary data.</text>
</comment>
<dbReference type="PRINTS" id="PR00038">
    <property type="entry name" value="HTHLUXR"/>
</dbReference>
<evidence type="ECO:0000256" key="2">
    <source>
        <dbReference type="ARBA" id="ARBA00023125"/>
    </source>
</evidence>
<evidence type="ECO:0000259" key="5">
    <source>
        <dbReference type="PROSITE" id="PS50043"/>
    </source>
</evidence>
<keyword evidence="3" id="KW-0804">Transcription</keyword>
<dbReference type="Proteomes" id="UP001615550">
    <property type="component" value="Unassembled WGS sequence"/>
</dbReference>
<organism evidence="7 8">
    <name type="scientific">Legionella lytica</name>
    <dbReference type="NCBI Taxonomy" id="96232"/>
    <lineage>
        <taxon>Bacteria</taxon>
        <taxon>Pseudomonadati</taxon>
        <taxon>Pseudomonadota</taxon>
        <taxon>Gammaproteobacteria</taxon>
        <taxon>Legionellales</taxon>
        <taxon>Legionellaceae</taxon>
        <taxon>Legionella</taxon>
    </lineage>
</organism>
<feature type="domain" description="HTH luxR-type" evidence="5">
    <location>
        <begin position="139"/>
        <end position="204"/>
    </location>
</feature>
<proteinExistence type="predicted"/>
<evidence type="ECO:0000313" key="7">
    <source>
        <dbReference type="EMBL" id="MFJ1269942.1"/>
    </source>
</evidence>
<dbReference type="PANTHER" id="PTHR44688:SF16">
    <property type="entry name" value="DNA-BINDING TRANSCRIPTIONAL ACTIVATOR DEVR_DOSR"/>
    <property type="match status" value="1"/>
</dbReference>